<keyword evidence="7" id="KW-1133">Transmembrane helix</keyword>
<evidence type="ECO:0000256" key="5">
    <source>
        <dbReference type="ARBA" id="ARBA00022737"/>
    </source>
</evidence>
<feature type="repeat" description="Solcar" evidence="10">
    <location>
        <begin position="192"/>
        <end position="280"/>
    </location>
</feature>
<dbReference type="GO" id="GO:0055085">
    <property type="term" value="P:transmembrane transport"/>
    <property type="evidence" value="ECO:0007669"/>
    <property type="project" value="InterPro"/>
</dbReference>
<evidence type="ECO:0000256" key="6">
    <source>
        <dbReference type="ARBA" id="ARBA00022792"/>
    </source>
</evidence>
<dbReference type="InterPro" id="IPR018108">
    <property type="entry name" value="MCP_transmembrane"/>
</dbReference>
<keyword evidence="3 11" id="KW-0813">Transport</keyword>
<sequence length="310" mass="33070">MGVARVSPDPGHEVLAGFLSGVADAFATHPVDQVKTQFHVNRGSNPSVVASLMEQARTGGASRLYRGVLAACLRPQSLCMYTGNEWAKRIVAGDGQLTYKTAPVAGFLTGYIEAAAVTPFEVVKVRMQSKDHLWRYQSSMQCAHDVVRTEGPRALYNGFGATCARNSTFNGAYFGLVFVMKDNLPSPASFAGEVAHNLGTGMAAGTLATCVKQPFDVVKSRLQNQLPGADAEYRHVSQAMVRIAQTEGPRALYKGFVPTVLRMSLGQGVALAAFDFTLQQVQRMGRVDANSLPAGLGMSSASCEKGAETD</sequence>
<dbReference type="PROSITE" id="PS50920">
    <property type="entry name" value="SOLCAR"/>
    <property type="match status" value="2"/>
</dbReference>
<dbReference type="PANTHER" id="PTHR46356">
    <property type="entry name" value="MITOCHONDRIAL 2-OXODICARBOXYLATE CARRIER"/>
    <property type="match status" value="1"/>
</dbReference>
<evidence type="ECO:0008006" key="13">
    <source>
        <dbReference type="Google" id="ProtNLM"/>
    </source>
</evidence>
<dbReference type="PRINTS" id="PR00926">
    <property type="entry name" value="MITOCARRIER"/>
</dbReference>
<dbReference type="InterPro" id="IPR023395">
    <property type="entry name" value="MCP_dom_sf"/>
</dbReference>
<evidence type="ECO:0000256" key="10">
    <source>
        <dbReference type="PROSITE-ProRule" id="PRU00282"/>
    </source>
</evidence>
<evidence type="ECO:0000256" key="1">
    <source>
        <dbReference type="ARBA" id="ARBA00004448"/>
    </source>
</evidence>
<comment type="subcellular location">
    <subcellularLocation>
        <location evidence="1">Mitochondrion inner membrane</location>
        <topology evidence="1">Multi-pass membrane protein</topology>
    </subcellularLocation>
</comment>
<dbReference type="InterPro" id="IPR002067">
    <property type="entry name" value="MCP"/>
</dbReference>
<evidence type="ECO:0000256" key="11">
    <source>
        <dbReference type="RuleBase" id="RU000488"/>
    </source>
</evidence>
<accession>A0A7S0N204</accession>
<dbReference type="GO" id="GO:0005743">
    <property type="term" value="C:mitochondrial inner membrane"/>
    <property type="evidence" value="ECO:0007669"/>
    <property type="project" value="UniProtKB-SubCell"/>
</dbReference>
<name>A0A7S0N204_9CHLO</name>
<dbReference type="EMBL" id="HBFA01007069">
    <property type="protein sequence ID" value="CAD8654907.1"/>
    <property type="molecule type" value="Transcribed_RNA"/>
</dbReference>
<evidence type="ECO:0000313" key="12">
    <source>
        <dbReference type="EMBL" id="CAD8654907.1"/>
    </source>
</evidence>
<dbReference type="AlphaFoldDB" id="A0A7S0N204"/>
<dbReference type="Gene3D" id="1.50.40.10">
    <property type="entry name" value="Mitochondrial carrier domain"/>
    <property type="match status" value="1"/>
</dbReference>
<keyword evidence="8" id="KW-0496">Mitochondrion</keyword>
<dbReference type="PANTHER" id="PTHR46356:SF1">
    <property type="entry name" value="MITOCHONDRIAL 2-OXODICARBOXYLATE CARRIER"/>
    <property type="match status" value="1"/>
</dbReference>
<organism evidence="12">
    <name type="scientific">Pyramimonas obovata</name>
    <dbReference type="NCBI Taxonomy" id="1411642"/>
    <lineage>
        <taxon>Eukaryota</taxon>
        <taxon>Viridiplantae</taxon>
        <taxon>Chlorophyta</taxon>
        <taxon>Pyramimonadophyceae</taxon>
        <taxon>Pyramimonadales</taxon>
        <taxon>Pyramimonadaceae</taxon>
        <taxon>Pyramimonas</taxon>
        <taxon>Pyramimonas incertae sedis</taxon>
    </lineage>
</organism>
<proteinExistence type="inferred from homology"/>
<comment type="similarity">
    <text evidence="2 11">Belongs to the mitochondrial carrier (TC 2.A.29) family.</text>
</comment>
<keyword evidence="4 10" id="KW-0812">Transmembrane</keyword>
<protein>
    <recommendedName>
        <fullName evidence="13">ADP,ATP carrier protein</fullName>
    </recommendedName>
</protein>
<evidence type="ECO:0000256" key="2">
    <source>
        <dbReference type="ARBA" id="ARBA00006375"/>
    </source>
</evidence>
<evidence type="ECO:0000256" key="8">
    <source>
        <dbReference type="ARBA" id="ARBA00023128"/>
    </source>
</evidence>
<dbReference type="Pfam" id="PF00153">
    <property type="entry name" value="Mito_carr"/>
    <property type="match status" value="3"/>
</dbReference>
<evidence type="ECO:0000256" key="4">
    <source>
        <dbReference type="ARBA" id="ARBA00022692"/>
    </source>
</evidence>
<evidence type="ECO:0000256" key="9">
    <source>
        <dbReference type="ARBA" id="ARBA00023136"/>
    </source>
</evidence>
<keyword evidence="5" id="KW-0677">Repeat</keyword>
<reference evidence="12" key="1">
    <citation type="submission" date="2021-01" db="EMBL/GenBank/DDBJ databases">
        <authorList>
            <person name="Corre E."/>
            <person name="Pelletier E."/>
            <person name="Niang G."/>
            <person name="Scheremetjew M."/>
            <person name="Finn R."/>
            <person name="Kale V."/>
            <person name="Holt S."/>
            <person name="Cochrane G."/>
            <person name="Meng A."/>
            <person name="Brown T."/>
            <person name="Cohen L."/>
        </authorList>
    </citation>
    <scope>NUCLEOTIDE SEQUENCE</scope>
    <source>
        <strain evidence="12">CCMP722</strain>
    </source>
</reference>
<gene>
    <name evidence="12" type="ORF">POBO1169_LOCUS3682</name>
</gene>
<dbReference type="InterPro" id="IPR051752">
    <property type="entry name" value="Mito_2-oxodicarb_carrier"/>
</dbReference>
<evidence type="ECO:0000256" key="3">
    <source>
        <dbReference type="ARBA" id="ARBA00022448"/>
    </source>
</evidence>
<evidence type="ECO:0000256" key="7">
    <source>
        <dbReference type="ARBA" id="ARBA00022989"/>
    </source>
</evidence>
<keyword evidence="6" id="KW-0999">Mitochondrion inner membrane</keyword>
<keyword evidence="9 10" id="KW-0472">Membrane</keyword>
<dbReference type="SUPFAM" id="SSF103506">
    <property type="entry name" value="Mitochondrial carrier"/>
    <property type="match status" value="1"/>
</dbReference>
<feature type="repeat" description="Solcar" evidence="10">
    <location>
        <begin position="97"/>
        <end position="183"/>
    </location>
</feature>